<evidence type="ECO:0000313" key="7">
    <source>
        <dbReference type="Proteomes" id="UP000325440"/>
    </source>
</evidence>
<comment type="caution">
    <text evidence="2">Lacks conserved residue(s) required for the propagation of feature annotation.</text>
</comment>
<feature type="domain" description="Peptidase S1" evidence="4">
    <location>
        <begin position="778"/>
        <end position="1029"/>
    </location>
</feature>
<feature type="chain" id="PRO_5022951536" evidence="3">
    <location>
        <begin position="22"/>
        <end position="1041"/>
    </location>
</feature>
<dbReference type="OrthoDB" id="2019384at2759"/>
<feature type="signal peptide" evidence="3">
    <location>
        <begin position="1"/>
        <end position="21"/>
    </location>
</feature>
<dbReference type="SMART" id="SM00020">
    <property type="entry name" value="Tryp_SPc"/>
    <property type="match status" value="3"/>
</dbReference>
<sequence>MYRVLLVITAIMTTSNNYVDSETNITPVRRQLQFYDQNTFSNCGRIFDPDTNNYGGQKYGSAPWNVGIYYKNNSNDVTYILICGGTLISPNLVVTAAQFFWQNDLKDKTIRDDSKLYKIAVGKYTRSISKVDNNSTQIIDVNLIYLEKNYRDSANYFANDIAIIGLKNNAIMSSAVMPVCIDWINKYSIPNGSIGKIVGWGMTEIMTPSPVLLELFLPYLNHSTCKELNLDQPYITSDKFCGLTGKLFRGGEAGFGGAGLTFAQNNLHFLSGIMSIRYKGKYELLTDVSQHIPWIRSIFLKNSNCGHLFTPHEDINTAKEKYGSAPWNVGVYRKNNTTQEYVMISGGTLIAPNLVATAAQFFWQNNLKDKIVTDNVQLYKTAVGKYTRNISKVDNEATQIIDVNSIYLEDNYEDSSGYYANDIAIIVLKNNVIISDAVMPVCIDWNRKYTIPSGSIGKIVGWGLTKNNEPSNELLELTLPYTDRITCGNLNTVLQRYVTSDKFCALKGQEFLGGEAGFGGAGLTFADKDGLHFLSGIMSITFRGTIEILTDISKHIPWIYNKFNEMGIELQVGENNYNNENISIEQVKNPVLGTTSNSLRSTTSSSVSTESSTQVTCMIPFTEGSTYSIFNRNSNANQVLRPETQVPLNSKVEETCVKGYYKVQTFRRKQMKCDENGEWFPPLNESEPLCLRKCPPLKSDSLDLICTFNGREVDCADQAINGTTVKPKCKVTHSLQGGQLETPMVSICLPNGSWSQKLYSCILNCGKRTAVHPSFPLIIEGVNSKFGSAPWNVGVYAKVKDNNYELRCGGTLISKNLIISAATSFSKTGSKHYISVKNGLYKVAVAKYTRDISIKDNQFTQIIGVRHIYLEDNYFGSSGHYANDIAIIVLTNDVDVSHFVLPACIDWTARNPVPDKSKGMIVGWEKTEKAENNKLMEATLPYIDRIKCVELYQKINEDFKIFLTADKFCAGSESGQGVDRGDGGFGITFEHSGLHYLTGISTIKDAANNSYSVFTNVGYHIEWIKSIVDDYNKIKEPIPRK</sequence>
<reference evidence="6 7" key="1">
    <citation type="submission" date="2019-08" db="EMBL/GenBank/DDBJ databases">
        <authorList>
            <person name="Alioto T."/>
            <person name="Alioto T."/>
            <person name="Gomez Garrido J."/>
        </authorList>
    </citation>
    <scope>NUCLEOTIDE SEQUENCE [LARGE SCALE GENOMIC DNA]</scope>
</reference>
<dbReference type="InterPro" id="IPR001254">
    <property type="entry name" value="Trypsin_dom"/>
</dbReference>
<dbReference type="Pfam" id="PF00089">
    <property type="entry name" value="Trypsin"/>
    <property type="match status" value="3"/>
</dbReference>
<dbReference type="Gene3D" id="2.40.10.10">
    <property type="entry name" value="Trypsin-like serine proteases"/>
    <property type="match status" value="5"/>
</dbReference>
<keyword evidence="3" id="KW-0732">Signal</keyword>
<keyword evidence="2" id="KW-0768">Sushi</keyword>
<evidence type="ECO:0000313" key="6">
    <source>
        <dbReference type="EMBL" id="VVC38888.1"/>
    </source>
</evidence>
<dbReference type="AlphaFoldDB" id="A0A5E4N6V3"/>
<dbReference type="InterPro" id="IPR035976">
    <property type="entry name" value="Sushi/SCR/CCP_sf"/>
</dbReference>
<feature type="domain" description="Peptidase S1" evidence="4">
    <location>
        <begin position="53"/>
        <end position="300"/>
    </location>
</feature>
<accession>A0A5E4N6V3</accession>
<keyword evidence="7" id="KW-1185">Reference proteome</keyword>
<organism evidence="6 7">
    <name type="scientific">Cinara cedri</name>
    <dbReference type="NCBI Taxonomy" id="506608"/>
    <lineage>
        <taxon>Eukaryota</taxon>
        <taxon>Metazoa</taxon>
        <taxon>Ecdysozoa</taxon>
        <taxon>Arthropoda</taxon>
        <taxon>Hexapoda</taxon>
        <taxon>Insecta</taxon>
        <taxon>Pterygota</taxon>
        <taxon>Neoptera</taxon>
        <taxon>Paraneoptera</taxon>
        <taxon>Hemiptera</taxon>
        <taxon>Sternorrhyncha</taxon>
        <taxon>Aphidomorpha</taxon>
        <taxon>Aphidoidea</taxon>
        <taxon>Aphididae</taxon>
        <taxon>Lachninae</taxon>
        <taxon>Cinara</taxon>
    </lineage>
</organism>
<proteinExistence type="predicted"/>
<evidence type="ECO:0000259" key="4">
    <source>
        <dbReference type="PROSITE" id="PS50240"/>
    </source>
</evidence>
<dbReference type="SUPFAM" id="SSF50494">
    <property type="entry name" value="Trypsin-like serine proteases"/>
    <property type="match status" value="3"/>
</dbReference>
<dbReference type="PROSITE" id="PS50923">
    <property type="entry name" value="SUSHI"/>
    <property type="match status" value="1"/>
</dbReference>
<dbReference type="InterPro" id="IPR051333">
    <property type="entry name" value="CLIP_Serine_Protease"/>
</dbReference>
<evidence type="ECO:0000256" key="3">
    <source>
        <dbReference type="SAM" id="SignalP"/>
    </source>
</evidence>
<dbReference type="PROSITE" id="PS50240">
    <property type="entry name" value="TRYPSIN_DOM"/>
    <property type="match status" value="3"/>
</dbReference>
<dbReference type="PANTHER" id="PTHR24260:SF136">
    <property type="entry name" value="GH08193P-RELATED"/>
    <property type="match status" value="1"/>
</dbReference>
<dbReference type="InterPro" id="IPR000436">
    <property type="entry name" value="Sushi_SCR_CCP_dom"/>
</dbReference>
<protein>
    <submittedName>
        <fullName evidence="6">Peptidase S1, PA clan,Serine proteases, trypsin domain,Sushi/SCR/CCP domain</fullName>
    </submittedName>
</protein>
<keyword evidence="6" id="KW-0378">Hydrolase</keyword>
<feature type="domain" description="Sushi" evidence="5">
    <location>
        <begin position="615"/>
        <end position="692"/>
    </location>
</feature>
<gene>
    <name evidence="6" type="ORF">CINCED_3A014439</name>
</gene>
<dbReference type="SUPFAM" id="SSF57535">
    <property type="entry name" value="Complement control module/SCR domain"/>
    <property type="match status" value="1"/>
</dbReference>
<name>A0A5E4N6V3_9HEMI</name>
<evidence type="ECO:0000256" key="1">
    <source>
        <dbReference type="ARBA" id="ARBA00023157"/>
    </source>
</evidence>
<keyword evidence="6" id="KW-0645">Protease</keyword>
<keyword evidence="1" id="KW-1015">Disulfide bond</keyword>
<dbReference type="InterPro" id="IPR043504">
    <property type="entry name" value="Peptidase_S1_PA_chymotrypsin"/>
</dbReference>
<dbReference type="InterPro" id="IPR009003">
    <property type="entry name" value="Peptidase_S1_PA"/>
</dbReference>
<evidence type="ECO:0000256" key="2">
    <source>
        <dbReference type="PROSITE-ProRule" id="PRU00302"/>
    </source>
</evidence>
<dbReference type="PANTHER" id="PTHR24260">
    <property type="match status" value="1"/>
</dbReference>
<dbReference type="EMBL" id="CABPRJ010001516">
    <property type="protein sequence ID" value="VVC38888.1"/>
    <property type="molecule type" value="Genomic_DNA"/>
</dbReference>
<dbReference type="GO" id="GO:0006508">
    <property type="term" value="P:proteolysis"/>
    <property type="evidence" value="ECO:0007669"/>
    <property type="project" value="UniProtKB-KW"/>
</dbReference>
<dbReference type="Proteomes" id="UP000325440">
    <property type="component" value="Unassembled WGS sequence"/>
</dbReference>
<feature type="domain" description="Peptidase S1" evidence="4">
    <location>
        <begin position="314"/>
        <end position="564"/>
    </location>
</feature>
<dbReference type="GO" id="GO:0004252">
    <property type="term" value="F:serine-type endopeptidase activity"/>
    <property type="evidence" value="ECO:0007669"/>
    <property type="project" value="InterPro"/>
</dbReference>
<evidence type="ECO:0000259" key="5">
    <source>
        <dbReference type="PROSITE" id="PS50923"/>
    </source>
</evidence>